<dbReference type="EMBL" id="CP030239">
    <property type="protein sequence ID" value="AWX92606.1"/>
    <property type="molecule type" value="Genomic_DNA"/>
</dbReference>
<keyword evidence="2" id="KW-1185">Reference proteome</keyword>
<evidence type="ECO:0000313" key="1">
    <source>
        <dbReference type="EMBL" id="AWX92606.1"/>
    </source>
</evidence>
<gene>
    <name evidence="1" type="ORF">DPM13_03545</name>
</gene>
<accession>A0ABM6WPR1</accession>
<evidence type="ECO:0008006" key="3">
    <source>
        <dbReference type="Google" id="ProtNLM"/>
    </source>
</evidence>
<sequence length="60" mass="6428">MSLGAVLAMGLEAGQRPIQLGARLDGVALSWARLIKPRYPNSAIALEVARHLQLSFRVSG</sequence>
<proteinExistence type="predicted"/>
<reference evidence="1 2" key="1">
    <citation type="submission" date="2018-06" db="EMBL/GenBank/DDBJ databases">
        <title>Complete genome sequence of Paracoccus mutanolyticus strain RSP-02 isolated from cellulosic waste.</title>
        <authorList>
            <person name="Amrutha R.N."/>
            <person name="Shrivastav A."/>
            <person name="Buddana S.K."/>
            <person name="Deshpande U."/>
            <person name="Prakasham R.S."/>
        </authorList>
    </citation>
    <scope>NUCLEOTIDE SEQUENCE [LARGE SCALE GENOMIC DNA]</scope>
    <source>
        <strain evidence="1 2">RSP-02</strain>
    </source>
</reference>
<name>A0ABM6WPR1_9RHOB</name>
<protein>
    <recommendedName>
        <fullName evidence="3">LysR substrate-binding domain-containing protein</fullName>
    </recommendedName>
</protein>
<evidence type="ECO:0000313" key="2">
    <source>
        <dbReference type="Proteomes" id="UP000249922"/>
    </source>
</evidence>
<organism evidence="1 2">
    <name type="scientific">Paracoccus mutanolyticus</name>
    <dbReference type="NCBI Taxonomy" id="1499308"/>
    <lineage>
        <taxon>Bacteria</taxon>
        <taxon>Pseudomonadati</taxon>
        <taxon>Pseudomonadota</taxon>
        <taxon>Alphaproteobacteria</taxon>
        <taxon>Rhodobacterales</taxon>
        <taxon>Paracoccaceae</taxon>
        <taxon>Paracoccus</taxon>
    </lineage>
</organism>
<dbReference type="Proteomes" id="UP000249922">
    <property type="component" value="Chromosome"/>
</dbReference>